<dbReference type="Proteomes" id="UP001589611">
    <property type="component" value="Unassembled WGS sequence"/>
</dbReference>
<feature type="region of interest" description="Disordered" evidence="1">
    <location>
        <begin position="264"/>
        <end position="286"/>
    </location>
</feature>
<gene>
    <name evidence="2" type="ORF">ACFFPJ_03495</name>
</gene>
<accession>A0ABV5SWX6</accession>
<comment type="caution">
    <text evidence="2">The sequence shown here is derived from an EMBL/GenBank/DDBJ whole genome shotgun (WGS) entry which is preliminary data.</text>
</comment>
<evidence type="ECO:0000313" key="3">
    <source>
        <dbReference type="Proteomes" id="UP001589611"/>
    </source>
</evidence>
<name>A0ABV5SWX6_9MICO</name>
<evidence type="ECO:0000313" key="2">
    <source>
        <dbReference type="EMBL" id="MFB9644858.1"/>
    </source>
</evidence>
<dbReference type="EMBL" id="JBHMBE010000001">
    <property type="protein sequence ID" value="MFB9644858.1"/>
    <property type="molecule type" value="Genomic_DNA"/>
</dbReference>
<feature type="compositionally biased region" description="Basic and acidic residues" evidence="1">
    <location>
        <begin position="184"/>
        <end position="195"/>
    </location>
</feature>
<proteinExistence type="predicted"/>
<keyword evidence="3" id="KW-1185">Reference proteome</keyword>
<dbReference type="RefSeq" id="WP_344711654.1">
    <property type="nucleotide sequence ID" value="NZ_BAAAWH010000001.1"/>
</dbReference>
<sequence>MHPSADKAAADQAQLDEIAAELYALPPEEFTAARNVRAAASDRALAAKVKALRKPTASAWAVDLLARDGQLGEALELAGALREAQDDLDAAELGRLSRQRRALVTALATQAVDLARDRGVAVSASARTDVEKTLNAAVMDAAAAAAVMTGRLIRPLEAGGFDAVDVSDAVGGSLPGVPDAPAPTRDDLAERRARKAAERALREAERASGEAERELTRIDTALAKVRERGDLLRERVGDLRAELARLEVDADKADHEAARLETVRSEAADKARAAARQADRARETLG</sequence>
<reference evidence="2 3" key="1">
    <citation type="submission" date="2024-09" db="EMBL/GenBank/DDBJ databases">
        <authorList>
            <person name="Sun Q."/>
            <person name="Mori K."/>
        </authorList>
    </citation>
    <scope>NUCLEOTIDE SEQUENCE [LARGE SCALE GENOMIC DNA]</scope>
    <source>
        <strain evidence="2 3">JCM 1342</strain>
    </source>
</reference>
<evidence type="ECO:0000256" key="1">
    <source>
        <dbReference type="SAM" id="MobiDB-lite"/>
    </source>
</evidence>
<protein>
    <submittedName>
        <fullName evidence="2">Transposase</fullName>
    </submittedName>
</protein>
<feature type="region of interest" description="Disordered" evidence="1">
    <location>
        <begin position="172"/>
        <end position="195"/>
    </location>
</feature>
<organism evidence="2 3">
    <name type="scientific">Microbacterium terregens</name>
    <dbReference type="NCBI Taxonomy" id="69363"/>
    <lineage>
        <taxon>Bacteria</taxon>
        <taxon>Bacillati</taxon>
        <taxon>Actinomycetota</taxon>
        <taxon>Actinomycetes</taxon>
        <taxon>Micrococcales</taxon>
        <taxon>Microbacteriaceae</taxon>
        <taxon>Microbacterium</taxon>
    </lineage>
</organism>